<dbReference type="InterPro" id="IPR013813">
    <property type="entry name" value="Endoribo_LPSP/chorism_mut-like"/>
</dbReference>
<dbReference type="EMBL" id="JABFDB010000001">
    <property type="protein sequence ID" value="NYZ18783.1"/>
    <property type="molecule type" value="Genomic_DNA"/>
</dbReference>
<keyword evidence="3" id="KW-1185">Reference proteome</keyword>
<gene>
    <name evidence="2" type="ORF">HND93_03595</name>
</gene>
<protein>
    <submittedName>
        <fullName evidence="2">RidA family protein</fullName>
    </submittedName>
</protein>
<dbReference type="Pfam" id="PF14588">
    <property type="entry name" value="YjgF_endoribonc"/>
    <property type="match status" value="1"/>
</dbReference>
<name>A0ABX2T6J6_9PROT</name>
<evidence type="ECO:0000313" key="2">
    <source>
        <dbReference type="EMBL" id="NYZ18783.1"/>
    </source>
</evidence>
<dbReference type="SUPFAM" id="SSF55298">
    <property type="entry name" value="YjgF-like"/>
    <property type="match status" value="1"/>
</dbReference>
<reference evidence="2 3" key="1">
    <citation type="submission" date="2020-05" db="EMBL/GenBank/DDBJ databases">
        <title>Azospirillum oleiclasticum sp. nov, a nitrogen-fixing and heavy crude oil-emulsifying bacterium isolated from the crude oil of Yumen Oilfield.</title>
        <authorList>
            <person name="Wu D."/>
            <person name="Cai M."/>
            <person name="Zhang X."/>
        </authorList>
    </citation>
    <scope>NUCLEOTIDE SEQUENCE [LARGE SCALE GENOMIC DNA]</scope>
    <source>
        <strain evidence="2 3">ROY-1-1-2</strain>
    </source>
</reference>
<dbReference type="PANTHER" id="PTHR43760:SF1">
    <property type="entry name" value="ENDORIBONUCLEASE L-PSP_CHORISMATE MUTASE-LIKE DOMAIN-CONTAINING PROTEIN"/>
    <property type="match status" value="1"/>
</dbReference>
<dbReference type="RefSeq" id="WP_180280499.1">
    <property type="nucleotide sequence ID" value="NZ_JABFDB010000001.1"/>
</dbReference>
<organism evidence="2 3">
    <name type="scientific">Azospirillum oleiclasticum</name>
    <dbReference type="NCBI Taxonomy" id="2735135"/>
    <lineage>
        <taxon>Bacteria</taxon>
        <taxon>Pseudomonadati</taxon>
        <taxon>Pseudomonadota</taxon>
        <taxon>Alphaproteobacteria</taxon>
        <taxon>Rhodospirillales</taxon>
        <taxon>Azospirillaceae</taxon>
        <taxon>Azospirillum</taxon>
    </lineage>
</organism>
<feature type="domain" description="Endoribonuclease L-PSP/chorismate mutase-like" evidence="1">
    <location>
        <begin position="6"/>
        <end position="146"/>
    </location>
</feature>
<dbReference type="PANTHER" id="PTHR43760">
    <property type="entry name" value="ENDORIBONUCLEASE-RELATED"/>
    <property type="match status" value="1"/>
</dbReference>
<comment type="caution">
    <text evidence="2">The sequence shown here is derived from an EMBL/GenBank/DDBJ whole genome shotgun (WGS) entry which is preliminary data.</text>
</comment>
<dbReference type="CDD" id="cd02199">
    <property type="entry name" value="YjgF_YER057c_UK114_like_1"/>
    <property type="match status" value="1"/>
</dbReference>
<accession>A0ABX2T6J6</accession>
<sequence>MSGRIERRLQELGIELPQAAAPLAAYVPFTQSGNTLYVSGQITVWNGEKRFIGKVGQEFSIDEGRQAARLCALNLLGQARAACGGDLDRIARVLKLGGFVNAGPEFHDHPAVINGASELMLEVFGDAGRHARFAVGASSLPFNVAVEVEGVFELA</sequence>
<dbReference type="Proteomes" id="UP000584642">
    <property type="component" value="Unassembled WGS sequence"/>
</dbReference>
<evidence type="ECO:0000313" key="3">
    <source>
        <dbReference type="Proteomes" id="UP000584642"/>
    </source>
</evidence>
<dbReference type="InterPro" id="IPR035959">
    <property type="entry name" value="RutC-like_sf"/>
</dbReference>
<evidence type="ECO:0000259" key="1">
    <source>
        <dbReference type="Pfam" id="PF14588"/>
    </source>
</evidence>
<dbReference type="Gene3D" id="3.30.1330.40">
    <property type="entry name" value="RutC-like"/>
    <property type="match status" value="1"/>
</dbReference>
<proteinExistence type="predicted"/>